<evidence type="ECO:0000313" key="3">
    <source>
        <dbReference type="EMBL" id="CAF3669742.1"/>
    </source>
</evidence>
<name>A0A8S2DGC5_9BILA</name>
<dbReference type="EMBL" id="CAJNOK010003074">
    <property type="protein sequence ID" value="CAF0886862.1"/>
    <property type="molecule type" value="Genomic_DNA"/>
</dbReference>
<organism evidence="2 4">
    <name type="scientific">Didymodactylos carnosus</name>
    <dbReference type="NCBI Taxonomy" id="1234261"/>
    <lineage>
        <taxon>Eukaryota</taxon>
        <taxon>Metazoa</taxon>
        <taxon>Spiralia</taxon>
        <taxon>Gnathifera</taxon>
        <taxon>Rotifera</taxon>
        <taxon>Eurotatoria</taxon>
        <taxon>Bdelloidea</taxon>
        <taxon>Philodinida</taxon>
        <taxon>Philodinidae</taxon>
        <taxon>Didymodactylos</taxon>
    </lineage>
</organism>
<feature type="region of interest" description="Disordered" evidence="1">
    <location>
        <begin position="58"/>
        <end position="110"/>
    </location>
</feature>
<proteinExistence type="predicted"/>
<evidence type="ECO:0000313" key="4">
    <source>
        <dbReference type="Proteomes" id="UP000677228"/>
    </source>
</evidence>
<comment type="caution">
    <text evidence="2">The sequence shown here is derived from an EMBL/GenBank/DDBJ whole genome shotgun (WGS) entry which is preliminary data.</text>
</comment>
<reference evidence="2" key="1">
    <citation type="submission" date="2021-02" db="EMBL/GenBank/DDBJ databases">
        <authorList>
            <person name="Nowell W R."/>
        </authorList>
    </citation>
    <scope>NUCLEOTIDE SEQUENCE</scope>
</reference>
<dbReference type="Proteomes" id="UP000682733">
    <property type="component" value="Unassembled WGS sequence"/>
</dbReference>
<dbReference type="EMBL" id="CAJOBA010003075">
    <property type="protein sequence ID" value="CAF3669742.1"/>
    <property type="molecule type" value="Genomic_DNA"/>
</dbReference>
<dbReference type="Proteomes" id="UP000677228">
    <property type="component" value="Unassembled WGS sequence"/>
</dbReference>
<protein>
    <submittedName>
        <fullName evidence="2">Uncharacterized protein</fullName>
    </submittedName>
</protein>
<accession>A0A8S2DGC5</accession>
<sequence length="163" mass="18463">MSMGKQSRSTRFTMFCSLPQVPTFHLSWPGSYEHSPSLWTHDECRNFQMEYERTNVAKEWTSTETEISGSSESEQDAVNSGSDDDQPSVVKLKHETTVAPPKTATRAASSSECLLSPSSKIVLDESNRDRGTEIMKEISNLKMMISKVYAIQKKEQQKRSLYN</sequence>
<dbReference type="AlphaFoldDB" id="A0A8S2DGC5"/>
<evidence type="ECO:0000256" key="1">
    <source>
        <dbReference type="SAM" id="MobiDB-lite"/>
    </source>
</evidence>
<evidence type="ECO:0000313" key="2">
    <source>
        <dbReference type="EMBL" id="CAF0886862.1"/>
    </source>
</evidence>
<gene>
    <name evidence="2" type="ORF">OVA965_LOCUS8917</name>
    <name evidence="3" type="ORF">TMI583_LOCUS8913</name>
</gene>
<feature type="compositionally biased region" description="Low complexity" evidence="1">
    <location>
        <begin position="59"/>
        <end position="72"/>
    </location>
</feature>